<proteinExistence type="predicted"/>
<feature type="coiled-coil region" evidence="1">
    <location>
        <begin position="19"/>
        <end position="48"/>
    </location>
</feature>
<sequence length="55" mass="6646">MKDRYIKLEEYIEKLGKIIEITRIELEEIRHEIERNKMNKKIDEARAESKADGDL</sequence>
<reference evidence="2" key="1">
    <citation type="submission" date="2022-08" db="EMBL/GenBank/DDBJ databases">
        <title>Polycladomyces zharkentsis sp. nov., a novel thermophilic CMC and starch-degrading bacterium isolated from a geothermal spring in Kazakhstan.</title>
        <authorList>
            <person name="Mashzhan A."/>
            <person name="Kistaubaeva A."/>
            <person name="Javier-Lopez R."/>
            <person name="Birkeland N.-K."/>
        </authorList>
    </citation>
    <scope>NUCLEOTIDE SEQUENCE</scope>
    <source>
        <strain evidence="2">KSR 13</strain>
    </source>
</reference>
<keyword evidence="3" id="KW-1185">Reference proteome</keyword>
<dbReference type="RefSeq" id="WP_301237766.1">
    <property type="nucleotide sequence ID" value="NZ_JANRHH010000019.1"/>
</dbReference>
<evidence type="ECO:0000313" key="2">
    <source>
        <dbReference type="EMBL" id="MDN4593052.1"/>
    </source>
</evidence>
<organism evidence="2 3">
    <name type="scientific">Polycladomyces subterraneus</name>
    <dbReference type="NCBI Taxonomy" id="1016997"/>
    <lineage>
        <taxon>Bacteria</taxon>
        <taxon>Bacillati</taxon>
        <taxon>Bacillota</taxon>
        <taxon>Bacilli</taxon>
        <taxon>Bacillales</taxon>
        <taxon>Thermoactinomycetaceae</taxon>
        <taxon>Polycladomyces</taxon>
    </lineage>
</organism>
<evidence type="ECO:0000313" key="3">
    <source>
        <dbReference type="Proteomes" id="UP001174196"/>
    </source>
</evidence>
<comment type="caution">
    <text evidence="2">The sequence shown here is derived from an EMBL/GenBank/DDBJ whole genome shotgun (WGS) entry which is preliminary data.</text>
</comment>
<name>A0ABT8IJU1_9BACL</name>
<protein>
    <submittedName>
        <fullName evidence="2">Uncharacterized protein</fullName>
    </submittedName>
</protein>
<evidence type="ECO:0000256" key="1">
    <source>
        <dbReference type="SAM" id="Coils"/>
    </source>
</evidence>
<accession>A0ABT8IJU1</accession>
<dbReference type="EMBL" id="JANRHH010000019">
    <property type="protein sequence ID" value="MDN4593052.1"/>
    <property type="molecule type" value="Genomic_DNA"/>
</dbReference>
<dbReference type="Proteomes" id="UP001174196">
    <property type="component" value="Unassembled WGS sequence"/>
</dbReference>
<keyword evidence="1" id="KW-0175">Coiled coil</keyword>
<gene>
    <name evidence="2" type="ORF">NWF35_03900</name>
</gene>